<dbReference type="Gene3D" id="2.70.70.10">
    <property type="entry name" value="Glucose Permease (Domain IIA)"/>
    <property type="match status" value="1"/>
</dbReference>
<name>A0ABS7Z7E4_9SPHI</name>
<feature type="chain" id="PRO_5047527993" description="Peptidase family M23" evidence="1">
    <location>
        <begin position="22"/>
        <end position="308"/>
    </location>
</feature>
<dbReference type="Proteomes" id="UP001165302">
    <property type="component" value="Unassembled WGS sequence"/>
</dbReference>
<organism evidence="2 3">
    <name type="scientific">Sphingobacterium bovistauri</name>
    <dbReference type="NCBI Taxonomy" id="2781959"/>
    <lineage>
        <taxon>Bacteria</taxon>
        <taxon>Pseudomonadati</taxon>
        <taxon>Bacteroidota</taxon>
        <taxon>Sphingobacteriia</taxon>
        <taxon>Sphingobacteriales</taxon>
        <taxon>Sphingobacteriaceae</taxon>
        <taxon>Sphingobacterium</taxon>
    </lineage>
</organism>
<evidence type="ECO:0008006" key="4">
    <source>
        <dbReference type="Google" id="ProtNLM"/>
    </source>
</evidence>
<evidence type="ECO:0000313" key="3">
    <source>
        <dbReference type="Proteomes" id="UP001165302"/>
    </source>
</evidence>
<dbReference type="RefSeq" id="WP_225553236.1">
    <property type="nucleotide sequence ID" value="NZ_JADEYP010000016.1"/>
</dbReference>
<reference evidence="2" key="1">
    <citation type="submission" date="2020-10" db="EMBL/GenBank/DDBJ databases">
        <authorList>
            <person name="Lu T."/>
            <person name="Wang Q."/>
            <person name="Han X."/>
        </authorList>
    </citation>
    <scope>NUCLEOTIDE SEQUENCE</scope>
    <source>
        <strain evidence="2">WQ 366</strain>
    </source>
</reference>
<feature type="signal peptide" evidence="1">
    <location>
        <begin position="1"/>
        <end position="21"/>
    </location>
</feature>
<comment type="caution">
    <text evidence="2">The sequence shown here is derived from an EMBL/GenBank/DDBJ whole genome shotgun (WGS) entry which is preliminary data.</text>
</comment>
<keyword evidence="3" id="KW-1185">Reference proteome</keyword>
<sequence>MRKKISFLLLALCISFHLVCAQEGKIEIAADVQSDKSVEFNFTKSDPGTFTVQTKFKTLSNASESGSTYQARGYSGVLLTLQPINKEQSVSYSYSYRCIRGKLLPKVNFEFIYALPHNDNVEVHVGEASYLSAKYFGNVEPKDWKSYYLYTEAEESVLASRKGLVVEVIDGNEDFTDDVTFKSKNNKIIIEHEDGTLASYGALKNGSIKVKAGDTVFPKDELAKNSKRGDQRYSFAFSIMYLKAADLFVNEGKNISNDQSLYGFVTPKFLTATGGVILDNHSKHPAVWNEEVIVKEMSKKELKKHKKN</sequence>
<evidence type="ECO:0000256" key="1">
    <source>
        <dbReference type="SAM" id="SignalP"/>
    </source>
</evidence>
<dbReference type="EMBL" id="JADEYP010000016">
    <property type="protein sequence ID" value="MCA5005472.1"/>
    <property type="molecule type" value="Genomic_DNA"/>
</dbReference>
<accession>A0ABS7Z7E4</accession>
<gene>
    <name evidence="2" type="ORF">IPZ78_09935</name>
</gene>
<dbReference type="InterPro" id="IPR011055">
    <property type="entry name" value="Dup_hybrid_motif"/>
</dbReference>
<proteinExistence type="predicted"/>
<protein>
    <recommendedName>
        <fullName evidence="4">Peptidase family M23</fullName>
    </recommendedName>
</protein>
<evidence type="ECO:0000313" key="2">
    <source>
        <dbReference type="EMBL" id="MCA5005472.1"/>
    </source>
</evidence>
<keyword evidence="1" id="KW-0732">Signal</keyword>